<proteinExistence type="predicted"/>
<organism evidence="2 3">
    <name type="scientific">Volvox reticuliferus</name>
    <dbReference type="NCBI Taxonomy" id="1737510"/>
    <lineage>
        <taxon>Eukaryota</taxon>
        <taxon>Viridiplantae</taxon>
        <taxon>Chlorophyta</taxon>
        <taxon>core chlorophytes</taxon>
        <taxon>Chlorophyceae</taxon>
        <taxon>CS clade</taxon>
        <taxon>Chlamydomonadales</taxon>
        <taxon>Volvocaceae</taxon>
        <taxon>Volvox</taxon>
    </lineage>
</organism>
<dbReference type="Proteomes" id="UP000722791">
    <property type="component" value="Unassembled WGS sequence"/>
</dbReference>
<name>A0A8J4LKG9_9CHLO</name>
<gene>
    <name evidence="2" type="ORF">Vretimale_5159</name>
</gene>
<sequence>MYKFLNSGGLSSFCRGQPLFTTTRTAAAIKTLVPTLCIIRPLAKPPTPKTYLTALIRTACSRPSKDHPASSFSKSSATQPSTTPNPSPQALADPAAGAAPKAARIPPTAAVPAPKPSPSNSNLGQMLSRYRSMSVLTLPGFYNNPVQRFEEAAEQRQCLLQERAGAWAGAGTGGGEQLRTALRLWNGPLLGIAHQAGQFAALEEGPMGEAAAPVPEELAKGLSLDLDSLVSLAELTRNVLYSAYGSESDFNVIPIILEPRLDACRRLAPAGRPQSTSQSAAGASSSSSGGGGCCWSLEEALATPLSWEEVAASLGVPWELAEQTVPPVRFDSEEAFLSYMFEKHISKLDGGELLDTRTAQTDPWVDPLATATAAPAASPTAAASASPRLQLQPQVISRQTGLTTEPPPPPQQLQQLQQQQRGPEVMAPAAAMLSAAREFANMVAFPAVLQVVVGSETLGWNPIPLLWLGRSRRSGVILGLMTAVVWT</sequence>
<accession>A0A8J4LKG9</accession>
<feature type="region of interest" description="Disordered" evidence="1">
    <location>
        <begin position="269"/>
        <end position="289"/>
    </location>
</feature>
<dbReference type="EMBL" id="BNCQ01000007">
    <property type="protein sequence ID" value="GIM00376.1"/>
    <property type="molecule type" value="Genomic_DNA"/>
</dbReference>
<reference evidence="2" key="1">
    <citation type="journal article" date="2021" name="Proc. Natl. Acad. Sci. U.S.A.">
        <title>Three genomes in the algal genus Volvox reveal the fate of a haploid sex-determining region after a transition to homothallism.</title>
        <authorList>
            <person name="Yamamoto K."/>
            <person name="Hamaji T."/>
            <person name="Kawai-Toyooka H."/>
            <person name="Matsuzaki R."/>
            <person name="Takahashi F."/>
            <person name="Nishimura Y."/>
            <person name="Kawachi M."/>
            <person name="Noguchi H."/>
            <person name="Minakuchi Y."/>
            <person name="Umen J.G."/>
            <person name="Toyoda A."/>
            <person name="Nozaki H."/>
        </authorList>
    </citation>
    <scope>NUCLEOTIDE SEQUENCE</scope>
    <source>
        <strain evidence="2">NIES-3785</strain>
    </source>
</reference>
<comment type="caution">
    <text evidence="2">The sequence shown here is derived from an EMBL/GenBank/DDBJ whole genome shotgun (WGS) entry which is preliminary data.</text>
</comment>
<evidence type="ECO:0000313" key="3">
    <source>
        <dbReference type="Proteomes" id="UP000722791"/>
    </source>
</evidence>
<feature type="compositionally biased region" description="Low complexity" evidence="1">
    <location>
        <begin position="75"/>
        <end position="107"/>
    </location>
</feature>
<evidence type="ECO:0000256" key="1">
    <source>
        <dbReference type="SAM" id="MobiDB-lite"/>
    </source>
</evidence>
<feature type="region of interest" description="Disordered" evidence="1">
    <location>
        <begin position="400"/>
        <end position="421"/>
    </location>
</feature>
<evidence type="ECO:0000313" key="2">
    <source>
        <dbReference type="EMBL" id="GIM00376.1"/>
    </source>
</evidence>
<feature type="region of interest" description="Disordered" evidence="1">
    <location>
        <begin position="64"/>
        <end position="124"/>
    </location>
</feature>
<protein>
    <submittedName>
        <fullName evidence="2">Uncharacterized protein</fullName>
    </submittedName>
</protein>
<dbReference type="AlphaFoldDB" id="A0A8J4LKG9"/>